<comment type="caution">
    <text evidence="5">The sequence shown here is derived from an EMBL/GenBank/DDBJ whole genome shotgun (WGS) entry which is preliminary data.</text>
</comment>
<dbReference type="InterPro" id="IPR001647">
    <property type="entry name" value="HTH_TetR"/>
</dbReference>
<gene>
    <name evidence="5" type="ORF">IDF66_11120</name>
</gene>
<evidence type="ECO:0000256" key="3">
    <source>
        <dbReference type="ARBA" id="ARBA00023163"/>
    </source>
</evidence>
<dbReference type="EMBL" id="JACWMS010000002">
    <property type="protein sequence ID" value="MBD1320140.1"/>
    <property type="molecule type" value="Genomic_DNA"/>
</dbReference>
<dbReference type="RefSeq" id="WP_190266874.1">
    <property type="nucleotide sequence ID" value="NZ_BAABAD010000004.1"/>
</dbReference>
<protein>
    <submittedName>
        <fullName evidence="5">TetR/AcrR family transcriptional regulator</fullName>
    </submittedName>
</protein>
<sequence>MVVSRSDQTARTRERLLETAERLFALHGIASVSSRQISKAAGQGNNYAVGHHFGDKTGLIRAILETHNARIDVIRGQRLGDLAEAADVRDWIECLIRPEIEHLVSLGATSYYARFCAHMAADPQTGYLLYESVAVSHPLTEVMTGFYRVLPTIPKRVMDARVSMSQNMIIHSLADIERSIEESPAEASTIADRWSDHCDLLIDAAVGLWLAPTKNP</sequence>
<reference evidence="5 6" key="1">
    <citation type="submission" date="2020-09" db="EMBL/GenBank/DDBJ databases">
        <title>Novel species in genus Gordonia.</title>
        <authorList>
            <person name="Zhang G."/>
        </authorList>
    </citation>
    <scope>NUCLEOTIDE SEQUENCE [LARGE SCALE GENOMIC DNA]</scope>
    <source>
        <strain evidence="5 6">ON-33</strain>
    </source>
</reference>
<evidence type="ECO:0000259" key="4">
    <source>
        <dbReference type="Pfam" id="PF00440"/>
    </source>
</evidence>
<evidence type="ECO:0000313" key="5">
    <source>
        <dbReference type="EMBL" id="MBD1320140.1"/>
    </source>
</evidence>
<proteinExistence type="predicted"/>
<keyword evidence="6" id="KW-1185">Reference proteome</keyword>
<evidence type="ECO:0000256" key="1">
    <source>
        <dbReference type="ARBA" id="ARBA00023015"/>
    </source>
</evidence>
<dbReference type="SUPFAM" id="SSF46689">
    <property type="entry name" value="Homeodomain-like"/>
    <property type="match status" value="1"/>
</dbReference>
<dbReference type="Proteomes" id="UP000602395">
    <property type="component" value="Unassembled WGS sequence"/>
</dbReference>
<dbReference type="Pfam" id="PF00440">
    <property type="entry name" value="TetR_N"/>
    <property type="match status" value="1"/>
</dbReference>
<dbReference type="Gene3D" id="1.10.357.10">
    <property type="entry name" value="Tetracycline Repressor, domain 2"/>
    <property type="match status" value="1"/>
</dbReference>
<evidence type="ECO:0000256" key="2">
    <source>
        <dbReference type="ARBA" id="ARBA00023125"/>
    </source>
</evidence>
<organism evidence="5 6">
    <name type="scientific">Gordonia hankookensis</name>
    <dbReference type="NCBI Taxonomy" id="589403"/>
    <lineage>
        <taxon>Bacteria</taxon>
        <taxon>Bacillati</taxon>
        <taxon>Actinomycetota</taxon>
        <taxon>Actinomycetes</taxon>
        <taxon>Mycobacteriales</taxon>
        <taxon>Gordoniaceae</taxon>
        <taxon>Gordonia</taxon>
    </lineage>
</organism>
<keyword evidence="1" id="KW-0805">Transcription regulation</keyword>
<keyword evidence="3" id="KW-0804">Transcription</keyword>
<feature type="domain" description="HTH tetR-type" evidence="4">
    <location>
        <begin position="16"/>
        <end position="63"/>
    </location>
</feature>
<accession>A0ABR7WBE7</accession>
<dbReference type="PANTHER" id="PTHR30055:SF234">
    <property type="entry name" value="HTH-TYPE TRANSCRIPTIONAL REGULATOR BETI"/>
    <property type="match status" value="1"/>
</dbReference>
<keyword evidence="2" id="KW-0238">DNA-binding</keyword>
<evidence type="ECO:0000313" key="6">
    <source>
        <dbReference type="Proteomes" id="UP000602395"/>
    </source>
</evidence>
<dbReference type="InterPro" id="IPR050109">
    <property type="entry name" value="HTH-type_TetR-like_transc_reg"/>
</dbReference>
<dbReference type="InterPro" id="IPR009057">
    <property type="entry name" value="Homeodomain-like_sf"/>
</dbReference>
<dbReference type="PANTHER" id="PTHR30055">
    <property type="entry name" value="HTH-TYPE TRANSCRIPTIONAL REGULATOR RUTR"/>
    <property type="match status" value="1"/>
</dbReference>
<name>A0ABR7WBE7_9ACTN</name>